<evidence type="ECO:0000313" key="1">
    <source>
        <dbReference type="EMBL" id="REF97928.1"/>
    </source>
</evidence>
<evidence type="ECO:0000313" key="2">
    <source>
        <dbReference type="Proteomes" id="UP000256913"/>
    </source>
</evidence>
<proteinExistence type="predicted"/>
<keyword evidence="2" id="KW-1185">Reference proteome</keyword>
<organism evidence="1 2">
    <name type="scientific">Asanoa ferruginea</name>
    <dbReference type="NCBI Taxonomy" id="53367"/>
    <lineage>
        <taxon>Bacteria</taxon>
        <taxon>Bacillati</taxon>
        <taxon>Actinomycetota</taxon>
        <taxon>Actinomycetes</taxon>
        <taxon>Micromonosporales</taxon>
        <taxon>Micromonosporaceae</taxon>
        <taxon>Asanoa</taxon>
    </lineage>
</organism>
<protein>
    <submittedName>
        <fullName evidence="1">Uncharacterized protein</fullName>
    </submittedName>
</protein>
<reference evidence="1 2" key="1">
    <citation type="submission" date="2018-08" db="EMBL/GenBank/DDBJ databases">
        <title>Sequencing the genomes of 1000 actinobacteria strains.</title>
        <authorList>
            <person name="Klenk H.-P."/>
        </authorList>
    </citation>
    <scope>NUCLEOTIDE SEQUENCE [LARGE SCALE GENOMIC DNA]</scope>
    <source>
        <strain evidence="1 2">DSM 44099</strain>
    </source>
</reference>
<comment type="caution">
    <text evidence="1">The sequence shown here is derived from an EMBL/GenBank/DDBJ whole genome shotgun (WGS) entry which is preliminary data.</text>
</comment>
<accession>A0A3D9ZKL4</accession>
<dbReference type="InterPro" id="IPR048868">
    <property type="entry name" value="OGG-like_put"/>
</dbReference>
<name>A0A3D9ZKL4_9ACTN</name>
<dbReference type="AlphaFoldDB" id="A0A3D9ZKL4"/>
<dbReference type="Pfam" id="PF21790">
    <property type="entry name" value="OGG"/>
    <property type="match status" value="1"/>
</dbReference>
<sequence>MRAPLPSRLPILVRSYDGQQQLPVTYLVEQWKRALAAYPGVADVLENDQWSKQRDAAGRRSVGRNDVSRLIKATDMTNGLAARRAFVLIMAWGSGTSNTRSYRHVPRALAAPHCATRLVDTAATCRQGDLTAAYEAFSLPGVRRSFFTKWFAFAGRANDRDWQPLILDDRVLRTLNRTLATSTKTLASDRRWSRRYTAYVEQMHAWSNDLRREDISCSAERLEWIFFKQNGRPV</sequence>
<dbReference type="Proteomes" id="UP000256913">
    <property type="component" value="Unassembled WGS sequence"/>
</dbReference>
<gene>
    <name evidence="1" type="ORF">DFJ67_3937</name>
</gene>
<dbReference type="RefSeq" id="WP_342353847.1">
    <property type="nucleotide sequence ID" value="NZ_BONB01000029.1"/>
</dbReference>
<dbReference type="EMBL" id="QUMQ01000001">
    <property type="protein sequence ID" value="REF97928.1"/>
    <property type="molecule type" value="Genomic_DNA"/>
</dbReference>